<sequence>MNLDKVFEELLSSNKNADLVNLIYDIMRGNVSPSEKVYESLEKIREENSRFNSYITIISPSEEALRILDKIIKSNNMKFGNLIGVPIAVKDNIYTKNVLTTIASRIYKDFIPSYDASVIVKLKEEDGIVIGKTNLHALASGVSNVSSDFGPVRNPHDPNRISGGSSGGSAVTVAVGSVKASIGTDTFGSIRIPASLCGIVGYKPSYGLISNRGLYPTAWSFDTVGFLTRSVIDSAYLAGIFIDGIDALRINKGIDRRLRLGYLVDEETQLEVEREFIKLLPVLESNGIEIVKLDMDLKTITEIARTIRLSEGATIHYELFMKRERDYPRDTAELIRMGMKVPAYEYIRALKLREAMLIDFLKLDVDAIIMPTTPIVAPEINEVEKDEIKFRNILTKYIALPNLFGSPAVSLPAGKINSLPWGLQIVGRPKQDESLLRISKKIEDIIQNYF</sequence>
<dbReference type="EC" id="6.3.5.7" evidence="2"/>
<reference evidence="2 3" key="1">
    <citation type="journal article" date="2021" name="Environ. Microbiol.">
        <title>New insights into the diversity and evolution of the archaeal mobilome from three complete genomes of Saccharolobus shibatae.</title>
        <authorList>
            <person name="Medvedeva S."/>
            <person name="Brandt D."/>
            <person name="Cvirkaite-Krupovic V."/>
            <person name="Liu Y."/>
            <person name="Severinov K."/>
            <person name="Ishino S."/>
            <person name="Ishino Y."/>
            <person name="Prangishvili D."/>
            <person name="Kalinowski J."/>
            <person name="Krupovic M."/>
        </authorList>
    </citation>
    <scope>NUCLEOTIDE SEQUENCE [LARGE SCALE GENOMIC DNA]</scope>
    <source>
        <strain evidence="2 3">S38A</strain>
    </source>
</reference>
<accession>A0A8F5C1J5</accession>
<dbReference type="Pfam" id="PF01425">
    <property type="entry name" value="Amidase"/>
    <property type="match status" value="1"/>
</dbReference>
<evidence type="ECO:0000313" key="3">
    <source>
        <dbReference type="Proteomes" id="UP000694036"/>
    </source>
</evidence>
<dbReference type="Proteomes" id="UP000694036">
    <property type="component" value="Chromosome"/>
</dbReference>
<keyword evidence="3" id="KW-1185">Reference proteome</keyword>
<protein>
    <submittedName>
        <fullName evidence="2">Aspartyl-tRNA(Asn) amidotransferase subunit A, Glutamyl-tRNA(Gln) amidotransferase subunit A</fullName>
        <ecNumber evidence="2">6.3.5.6</ecNumber>
        <ecNumber evidence="2">6.3.5.7</ecNumber>
    </submittedName>
</protein>
<name>A0A8F5C1J5_9CREN</name>
<organism evidence="2 3">
    <name type="scientific">Saccharolobus shibatae</name>
    <dbReference type="NCBI Taxonomy" id="2286"/>
    <lineage>
        <taxon>Archaea</taxon>
        <taxon>Thermoproteota</taxon>
        <taxon>Thermoprotei</taxon>
        <taxon>Sulfolobales</taxon>
        <taxon>Sulfolobaceae</taxon>
        <taxon>Saccharolobus</taxon>
    </lineage>
</organism>
<keyword evidence="2" id="KW-0436">Ligase</keyword>
<dbReference type="PANTHER" id="PTHR11895">
    <property type="entry name" value="TRANSAMIDASE"/>
    <property type="match status" value="1"/>
</dbReference>
<feature type="domain" description="Amidase" evidence="1">
    <location>
        <begin position="37"/>
        <end position="436"/>
    </location>
</feature>
<dbReference type="AlphaFoldDB" id="A0A8F5C1J5"/>
<dbReference type="PANTHER" id="PTHR11895:SF67">
    <property type="entry name" value="AMIDASE DOMAIN-CONTAINING PROTEIN"/>
    <property type="match status" value="1"/>
</dbReference>
<keyword evidence="2" id="KW-0808">Transferase</keyword>
<dbReference type="GO" id="GO:0050566">
    <property type="term" value="F:asparaginyl-tRNA synthase (glutamine-hydrolyzing) activity"/>
    <property type="evidence" value="ECO:0007669"/>
    <property type="project" value="UniProtKB-EC"/>
</dbReference>
<proteinExistence type="predicted"/>
<dbReference type="GeneID" id="65557334"/>
<dbReference type="EC" id="6.3.5.6" evidence="2"/>
<dbReference type="InterPro" id="IPR000120">
    <property type="entry name" value="Amidase"/>
</dbReference>
<dbReference type="GO" id="GO:0016740">
    <property type="term" value="F:transferase activity"/>
    <property type="evidence" value="ECO:0007669"/>
    <property type="project" value="UniProtKB-KW"/>
</dbReference>
<dbReference type="RefSeq" id="WP_218258004.1">
    <property type="nucleotide sequence ID" value="NZ_CP077713.1"/>
</dbReference>
<gene>
    <name evidence="2" type="ORF">J5U22_01984</name>
</gene>
<dbReference type="InterPro" id="IPR023631">
    <property type="entry name" value="Amidase_dom"/>
</dbReference>
<dbReference type="EMBL" id="CP077713">
    <property type="protein sequence ID" value="QXJ35437.1"/>
    <property type="molecule type" value="Genomic_DNA"/>
</dbReference>
<evidence type="ECO:0000313" key="2">
    <source>
        <dbReference type="EMBL" id="QXJ35437.1"/>
    </source>
</evidence>
<evidence type="ECO:0000259" key="1">
    <source>
        <dbReference type="Pfam" id="PF01425"/>
    </source>
</evidence>
<dbReference type="GO" id="GO:0050567">
    <property type="term" value="F:glutaminyl-tRNA synthase (glutamine-hydrolyzing) activity"/>
    <property type="evidence" value="ECO:0007669"/>
    <property type="project" value="UniProtKB-EC"/>
</dbReference>